<dbReference type="Proteomes" id="UP000887013">
    <property type="component" value="Unassembled WGS sequence"/>
</dbReference>
<reference evidence="2" key="1">
    <citation type="submission" date="2020-08" db="EMBL/GenBank/DDBJ databases">
        <title>Multicomponent nature underlies the extraordinary mechanical properties of spider dragline silk.</title>
        <authorList>
            <person name="Kono N."/>
            <person name="Nakamura H."/>
            <person name="Mori M."/>
            <person name="Yoshida Y."/>
            <person name="Ohtoshi R."/>
            <person name="Malay A.D."/>
            <person name="Moran D.A.P."/>
            <person name="Tomita M."/>
            <person name="Numata K."/>
            <person name="Arakawa K."/>
        </authorList>
    </citation>
    <scope>NUCLEOTIDE SEQUENCE</scope>
</reference>
<comment type="caution">
    <text evidence="2">The sequence shown here is derived from an EMBL/GenBank/DDBJ whole genome shotgun (WGS) entry which is preliminary data.</text>
</comment>
<dbReference type="AlphaFoldDB" id="A0A8X6MBT7"/>
<dbReference type="PANTHER" id="PTHR46114:SF1">
    <property type="entry name" value="ZAD DOMAIN-CONTAINING PROTEIN"/>
    <property type="match status" value="1"/>
</dbReference>
<accession>A0A8X6MBT7</accession>
<dbReference type="OrthoDB" id="6427599at2759"/>
<dbReference type="EMBL" id="BMAW01044074">
    <property type="protein sequence ID" value="GFS42633.1"/>
    <property type="molecule type" value="Genomic_DNA"/>
</dbReference>
<sequence>MQLLIVLLSLIIKLHYSSRNWGSHTIGENLIKPSLSAFLKTVLEKDIKDVKAMSLDNNTVSRRIVEMSEDIEIQLVDKLKTRKFAMKMNKSTVRDTEAIFITYISSSISAWQERRKKLGCLQRFQKFSDIFEGNPSSKVSEYKAIVMNMLDKFQALSCSMIVRVQFLHSHKDFSPENFGSVTAEQSESIHQDIKSYGAQISRKNG</sequence>
<organism evidence="2 3">
    <name type="scientific">Nephila pilipes</name>
    <name type="common">Giant wood spider</name>
    <name type="synonym">Nephila maculata</name>
    <dbReference type="NCBI Taxonomy" id="299642"/>
    <lineage>
        <taxon>Eukaryota</taxon>
        <taxon>Metazoa</taxon>
        <taxon>Ecdysozoa</taxon>
        <taxon>Arthropoda</taxon>
        <taxon>Chelicerata</taxon>
        <taxon>Arachnida</taxon>
        <taxon>Araneae</taxon>
        <taxon>Araneomorphae</taxon>
        <taxon>Entelegynae</taxon>
        <taxon>Araneoidea</taxon>
        <taxon>Nephilidae</taxon>
        <taxon>Nephila</taxon>
    </lineage>
</organism>
<protein>
    <submittedName>
        <fullName evidence="2">SCAN domain-containing protein 3</fullName>
    </submittedName>
</protein>
<keyword evidence="1" id="KW-0732">Signal</keyword>
<keyword evidence="3" id="KW-1185">Reference proteome</keyword>
<feature type="signal peptide" evidence="1">
    <location>
        <begin position="1"/>
        <end position="17"/>
    </location>
</feature>
<feature type="chain" id="PRO_5036472744" evidence="1">
    <location>
        <begin position="18"/>
        <end position="205"/>
    </location>
</feature>
<evidence type="ECO:0000313" key="3">
    <source>
        <dbReference type="Proteomes" id="UP000887013"/>
    </source>
</evidence>
<gene>
    <name evidence="2" type="primary">WH47_07713</name>
    <name evidence="2" type="ORF">NPIL_415061</name>
</gene>
<name>A0A8X6MBT7_NEPPI</name>
<evidence type="ECO:0000313" key="2">
    <source>
        <dbReference type="EMBL" id="GFS42633.1"/>
    </source>
</evidence>
<dbReference type="PANTHER" id="PTHR46114">
    <property type="entry name" value="APPLE DOMAIN-CONTAINING PROTEIN"/>
    <property type="match status" value="1"/>
</dbReference>
<proteinExistence type="predicted"/>
<evidence type="ECO:0000256" key="1">
    <source>
        <dbReference type="SAM" id="SignalP"/>
    </source>
</evidence>